<feature type="transmembrane region" description="Helical" evidence="8">
    <location>
        <begin position="337"/>
        <end position="353"/>
    </location>
</feature>
<dbReference type="Gene3D" id="3.30.2090.10">
    <property type="entry name" value="Multidrug efflux transporter AcrB TolC docking domain, DN and DC subdomains"/>
    <property type="match status" value="2"/>
</dbReference>
<evidence type="ECO:0000256" key="1">
    <source>
        <dbReference type="ARBA" id="ARBA00004429"/>
    </source>
</evidence>
<dbReference type="FunFam" id="3.30.70.1430:FF:000001">
    <property type="entry name" value="Efflux pump membrane transporter"/>
    <property type="match status" value="1"/>
</dbReference>
<sequence>MNISAIFISRPVATTLLMFGIALAGVVSFTLLPVSPLPQIDFPTISVQASLPGASPETMATTVATPLERSLGVIAGVTELTSSSSLGNTRITLQFDLNRDIDGAARDVQAALNAARALLPTGMPGNPTYRKVNPADAPIMILSLTSESMTRAQMYDSASTILAQKISQLEGIGQVEVGGSSLPAVRVELNPPALNRLGIGVEDVRNAITTTNANRPKGILEDGDRHWQILANDQAKKAAEYIPIIVAYRNGSAVRLGDVANVVDSEQDLRNAGLANGRPAVMLILNRQPGANIIETVNRVNALLPQLRGSIPSAIDLNVVMERTPTIRASLREVERTLAISTGLVVLVVFLFLRNARAALIPSVAVPVSLVGTCGVMYLAGFSLNNLSLMALTVATGFVVDDAVVVLENISRHIEKGISPLQAALQGSREVMFTVISMSLSLIAVFIPILLMGGIVGRLFREFAVTLSAAILVSLVMSLTTTPMMCALLLHSHADEKAKGKHGRFHDVSERAFTAMLNGYRRTLDWALAHSLITMLMLLVTVGFNIYLYIIAPKGFFPQQDVGRLGGMIQADQSISFQAMRNKLADFVEVVRQDPAVDSVVGFTGGGQLNSARMFISLKPIAERKLSADQVIARLRGKLAHEPGASLFLQAQQDIRVGGRTSNAQYQYTIQADDIGELRTWEPRIRAALSRLPQLIDVNTDSQSKGLQTSLVVDRDAATRLGINQKMIDTTLNDWFGQRQVSTIYNPLNQYRVVMEAAPQYGQSPETLKDVYVIVPSTNGSAAQVPLTAFAHYEPTATSLAVNHQGQFVASTISFNLPLGVSLFDATRAIDQAIQRIGVPVSVHGNFQGSAKAFQDSLSSQPLLILTALIAVYLVLGILYESLMHPLTILSTLPSAGVGALLALLATDTEFSVIALIGVILLIGIVKKNAIMMVDFAIAVERSEGLNPRDAIHQACLLRFRPIMMTTMAALLGAVPLAIGFSDGAELRRPLGISIVGGLILSQLLTLYTTPVVYLYLDRFRIWWGKSRKKSHPIAPAEPSVLS</sequence>
<keyword evidence="4" id="KW-0997">Cell inner membrane</keyword>
<feature type="transmembrane region" description="Helical" evidence="8">
    <location>
        <begin position="960"/>
        <end position="979"/>
    </location>
</feature>
<keyword evidence="3" id="KW-1003">Cell membrane</keyword>
<gene>
    <name evidence="9" type="ORF">PG1C_13390</name>
</gene>
<keyword evidence="5 8" id="KW-0812">Transmembrane</keyword>
<dbReference type="InterPro" id="IPR001036">
    <property type="entry name" value="Acrflvin-R"/>
</dbReference>
<feature type="transmembrane region" description="Helical" evidence="8">
    <location>
        <begin position="431"/>
        <end position="451"/>
    </location>
</feature>
<name>A0A0C5JBP8_9PROT</name>
<dbReference type="RefSeq" id="WP_202635263.1">
    <property type="nucleotide sequence ID" value="NZ_CP010554.1"/>
</dbReference>
<dbReference type="PANTHER" id="PTHR32063">
    <property type="match status" value="1"/>
</dbReference>
<reference evidence="9 10" key="1">
    <citation type="journal article" date="2015" name="Genome Announc.">
        <title>Complete Genome Sequence of a Novel Bacterium within the Family Rhodocyclaceae That Degrades Polycyclic Aromatic Hydrocarbons.</title>
        <authorList>
            <person name="Singleton D.R."/>
            <person name="Dickey A.N."/>
            <person name="Scholl E.H."/>
            <person name="Wright F.A."/>
            <person name="Aitken M.D."/>
        </authorList>
    </citation>
    <scope>NUCLEOTIDE SEQUENCE [LARGE SCALE GENOMIC DNA]</scope>
    <source>
        <strain evidence="10">PG1-Ca6</strain>
    </source>
</reference>
<evidence type="ECO:0000256" key="4">
    <source>
        <dbReference type="ARBA" id="ARBA00022519"/>
    </source>
</evidence>
<evidence type="ECO:0000256" key="3">
    <source>
        <dbReference type="ARBA" id="ARBA00022475"/>
    </source>
</evidence>
<dbReference type="SUPFAM" id="SSF82714">
    <property type="entry name" value="Multidrug efflux transporter AcrB TolC docking domain, DN and DC subdomains"/>
    <property type="match status" value="2"/>
</dbReference>
<comment type="subcellular location">
    <subcellularLocation>
        <location evidence="1">Cell inner membrane</location>
        <topology evidence="1">Multi-pass membrane protein</topology>
    </subcellularLocation>
</comment>
<dbReference type="KEGG" id="rbu:PG1C_13390"/>
<evidence type="ECO:0000256" key="5">
    <source>
        <dbReference type="ARBA" id="ARBA00022692"/>
    </source>
</evidence>
<dbReference type="EMBL" id="CP010554">
    <property type="protein sequence ID" value="AJP49154.1"/>
    <property type="molecule type" value="Genomic_DNA"/>
</dbReference>
<dbReference type="Proteomes" id="UP000061603">
    <property type="component" value="Chromosome"/>
</dbReference>
<feature type="transmembrane region" description="Helical" evidence="8">
    <location>
        <begin position="863"/>
        <end position="880"/>
    </location>
</feature>
<evidence type="ECO:0000313" key="10">
    <source>
        <dbReference type="Proteomes" id="UP000061603"/>
    </source>
</evidence>
<feature type="transmembrane region" description="Helical" evidence="8">
    <location>
        <begin position="12"/>
        <end position="32"/>
    </location>
</feature>
<evidence type="ECO:0000256" key="7">
    <source>
        <dbReference type="ARBA" id="ARBA00023136"/>
    </source>
</evidence>
<dbReference type="FunFam" id="1.20.1640.10:FF:000001">
    <property type="entry name" value="Efflux pump membrane transporter"/>
    <property type="match status" value="1"/>
</dbReference>
<dbReference type="PATRIC" id="fig|1565605.3.peg.2834"/>
<feature type="transmembrane region" description="Helical" evidence="8">
    <location>
        <begin position="991"/>
        <end position="1017"/>
    </location>
</feature>
<dbReference type="Gene3D" id="3.30.70.1440">
    <property type="entry name" value="Multidrug efflux transporter AcrB pore domain"/>
    <property type="match status" value="1"/>
</dbReference>
<proteinExistence type="predicted"/>
<dbReference type="AlphaFoldDB" id="A0A0C5JBP8"/>
<evidence type="ECO:0000256" key="8">
    <source>
        <dbReference type="SAM" id="Phobius"/>
    </source>
</evidence>
<keyword evidence="6 8" id="KW-1133">Transmembrane helix</keyword>
<feature type="transmembrane region" description="Helical" evidence="8">
    <location>
        <begin position="913"/>
        <end position="939"/>
    </location>
</feature>
<evidence type="ECO:0000313" key="9">
    <source>
        <dbReference type="EMBL" id="AJP49154.1"/>
    </source>
</evidence>
<organism evidence="9 10">
    <name type="scientific">Rugosibacter aromaticivorans</name>
    <dbReference type="NCBI Taxonomy" id="1565605"/>
    <lineage>
        <taxon>Bacteria</taxon>
        <taxon>Pseudomonadati</taxon>
        <taxon>Pseudomonadota</taxon>
        <taxon>Betaproteobacteria</taxon>
        <taxon>Nitrosomonadales</taxon>
        <taxon>Sterolibacteriaceae</taxon>
        <taxon>Rugosibacter</taxon>
    </lineage>
</organism>
<feature type="transmembrane region" description="Helical" evidence="8">
    <location>
        <begin position="360"/>
        <end position="381"/>
    </location>
</feature>
<keyword evidence="2" id="KW-0813">Transport</keyword>
<protein>
    <submittedName>
        <fullName evidence="9">Multidrug transporter</fullName>
    </submittedName>
</protein>
<evidence type="ECO:0000256" key="6">
    <source>
        <dbReference type="ARBA" id="ARBA00022989"/>
    </source>
</evidence>
<keyword evidence="10" id="KW-1185">Reference proteome</keyword>
<dbReference type="GO" id="GO:0042910">
    <property type="term" value="F:xenobiotic transmembrane transporter activity"/>
    <property type="evidence" value="ECO:0007669"/>
    <property type="project" value="TreeGrafter"/>
</dbReference>
<feature type="transmembrane region" description="Helical" evidence="8">
    <location>
        <begin position="526"/>
        <end position="550"/>
    </location>
</feature>
<dbReference type="SUPFAM" id="SSF82866">
    <property type="entry name" value="Multidrug efflux transporter AcrB transmembrane domain"/>
    <property type="match status" value="2"/>
</dbReference>
<accession>A0A0C5JBP8</accession>
<dbReference type="PRINTS" id="PR00702">
    <property type="entry name" value="ACRIFLAVINRP"/>
</dbReference>
<dbReference type="Pfam" id="PF00873">
    <property type="entry name" value="ACR_tran"/>
    <property type="match status" value="1"/>
</dbReference>
<dbReference type="SUPFAM" id="SSF82693">
    <property type="entry name" value="Multidrug efflux transporter AcrB pore domain, PN1, PN2, PC1 and PC2 subdomains"/>
    <property type="match status" value="3"/>
</dbReference>
<dbReference type="NCBIfam" id="NF033617">
    <property type="entry name" value="RND_permease_2"/>
    <property type="match status" value="1"/>
</dbReference>
<feature type="transmembrane region" description="Helical" evidence="8">
    <location>
        <begin position="463"/>
        <end position="490"/>
    </location>
</feature>
<dbReference type="Gene3D" id="3.30.70.1320">
    <property type="entry name" value="Multidrug efflux transporter AcrB pore domain like"/>
    <property type="match status" value="1"/>
</dbReference>
<dbReference type="HOGENOM" id="CLU_002755_1_2_4"/>
<dbReference type="GO" id="GO:0005886">
    <property type="term" value="C:plasma membrane"/>
    <property type="evidence" value="ECO:0007669"/>
    <property type="project" value="UniProtKB-SubCell"/>
</dbReference>
<evidence type="ECO:0000256" key="2">
    <source>
        <dbReference type="ARBA" id="ARBA00022448"/>
    </source>
</evidence>
<dbReference type="Gene3D" id="1.20.1640.10">
    <property type="entry name" value="Multidrug efflux transporter AcrB transmembrane domain"/>
    <property type="match status" value="2"/>
</dbReference>
<dbReference type="PANTHER" id="PTHR32063:SF34">
    <property type="entry name" value="MULTIDRUG RESISTANCE PROTEIN MDTC"/>
    <property type="match status" value="1"/>
</dbReference>
<dbReference type="STRING" id="1565605.PG1C_13390"/>
<dbReference type="Gene3D" id="3.30.70.1430">
    <property type="entry name" value="Multidrug efflux transporter AcrB pore domain"/>
    <property type="match status" value="2"/>
</dbReference>
<keyword evidence="7 8" id="KW-0472">Membrane</keyword>
<dbReference type="InterPro" id="IPR027463">
    <property type="entry name" value="AcrB_DN_DC_subdom"/>
</dbReference>